<reference evidence="5 6" key="1">
    <citation type="submission" date="2017-05" db="EMBL/GenBank/DDBJ databases">
        <title>Vagococcus spp. assemblies.</title>
        <authorList>
            <person name="Gulvik C.A."/>
        </authorList>
    </citation>
    <scope>NUCLEOTIDE SEQUENCE [LARGE SCALE GENOMIC DNA]</scope>
    <source>
        <strain evidence="5 6">LMG 24798</strain>
    </source>
</reference>
<keyword evidence="1 4" id="KW-0378">Hydrolase</keyword>
<protein>
    <recommendedName>
        <fullName evidence="4">Fructose-1,6-bisphosphatase class 3</fullName>
        <shortName evidence="4">FBPase class 3</shortName>
        <ecNumber evidence="4">3.1.3.11</ecNumber>
    </recommendedName>
    <alternativeName>
        <fullName evidence="4">D-fructose-1,6-bisphosphate 1-phosphohydrolase class 3</fullName>
    </alternativeName>
</protein>
<evidence type="ECO:0000313" key="5">
    <source>
        <dbReference type="EMBL" id="RSU12452.1"/>
    </source>
</evidence>
<proteinExistence type="inferred from homology"/>
<dbReference type="SUPFAM" id="SSF56300">
    <property type="entry name" value="Metallo-dependent phosphatases"/>
    <property type="match status" value="2"/>
</dbReference>
<sequence length="670" mass="77335">MSKTLIGIGLNYRYFMLLFQYIIKKGIGDVRLKKNKYLDLLSKQFSSPEEIITEIINLKSIQNLPKGTEHFVSDLHGEYDAFQHILRSGSGNVKEKIKDCFGRTLSKGQKNELATLIYYPERRLALIKEEITDDWYSNTIQQLITLVKFSATKYTRSKLRKTLPKRFAYLIEELLYQTDQQGDKKAYYHEIVSEIIALKQADRLIIDLCYTIQQLVVDHLHVVGDIYDRGPAPDKIIERLMTYHSVDIQWGNHDIIWMGAAAGSPLCMLNTIRISARYNNLNIIEDTYGINLRPLLTYAEKYYEDNPAFRPKNISEGEAEEEVLETTKIHQAAAILQFKMEEQLVRRRPEFKMTHRLLLSATDYEALTVAIDGVSYPLTDTCFKTVDPSQPERLTGEEEDVIQRIMQNFIHSEKLKRHTDYLINNGTMYLVYNDNLLIHGCLPLNSDGSFKTLTIQSQTYAGKTLLDKFENALRTAYEQPHVADDLATDLIWYLWSGECSSLFGKTKMTTFERYFIKDKSTHQEYKNAYYHLREDEQICRKILKEFGLSSEQSHIINGHTPVKEIKGENPIKANGRMLVIDGGFSKPYQKTTGLAGYTLLYNSYGMQLVAHKAFSSVEQAVRDHQDIVSVKRIVDRPLERKKVKDTTIGRGLQKEIDELETLLTYLQQQG</sequence>
<dbReference type="EC" id="3.1.3.11" evidence="4"/>
<comment type="pathway">
    <text evidence="4">Carbohydrate biosynthesis; gluconeogenesis.</text>
</comment>
<keyword evidence="3 4" id="KW-0119">Carbohydrate metabolism</keyword>
<dbReference type="InterPro" id="IPR029052">
    <property type="entry name" value="Metallo-depent_PP-like"/>
</dbReference>
<dbReference type="Gene3D" id="3.60.21.10">
    <property type="match status" value="1"/>
</dbReference>
<evidence type="ECO:0000313" key="6">
    <source>
        <dbReference type="Proteomes" id="UP000286773"/>
    </source>
</evidence>
<comment type="cofactor">
    <cofactor evidence="4">
        <name>Mn(2+)</name>
        <dbReference type="ChEBI" id="CHEBI:29035"/>
    </cofactor>
</comment>
<dbReference type="AlphaFoldDB" id="A0A430AWL2"/>
<dbReference type="Pfam" id="PF06874">
    <property type="entry name" value="FBPase_2"/>
    <property type="match status" value="1"/>
</dbReference>
<dbReference type="GO" id="GO:0006094">
    <property type="term" value="P:gluconeogenesis"/>
    <property type="evidence" value="ECO:0007669"/>
    <property type="project" value="UniProtKB-UniRule"/>
</dbReference>
<keyword evidence="2 4" id="KW-0464">Manganese</keyword>
<evidence type="ECO:0000256" key="1">
    <source>
        <dbReference type="ARBA" id="ARBA00022801"/>
    </source>
</evidence>
<name>A0A430AWL2_9ENTE</name>
<dbReference type="EMBL" id="NGKC01000005">
    <property type="protein sequence ID" value="RSU12452.1"/>
    <property type="molecule type" value="Genomic_DNA"/>
</dbReference>
<accession>A0A430AWL2</accession>
<evidence type="ECO:0000256" key="3">
    <source>
        <dbReference type="ARBA" id="ARBA00023277"/>
    </source>
</evidence>
<evidence type="ECO:0000256" key="4">
    <source>
        <dbReference type="HAMAP-Rule" id="MF_01854"/>
    </source>
</evidence>
<dbReference type="UniPathway" id="UPA00138"/>
<dbReference type="InterPro" id="IPR009164">
    <property type="entry name" value="FBPtase_class3"/>
</dbReference>
<dbReference type="HAMAP" id="MF_01854">
    <property type="entry name" value="FBPase_class3"/>
    <property type="match status" value="1"/>
</dbReference>
<gene>
    <name evidence="4" type="primary">fbp</name>
    <name evidence="5" type="ORF">CBF27_05605</name>
</gene>
<evidence type="ECO:0000256" key="2">
    <source>
        <dbReference type="ARBA" id="ARBA00023211"/>
    </source>
</evidence>
<dbReference type="PIRSF" id="PIRSF000906">
    <property type="entry name" value="FBPtase_Bacill"/>
    <property type="match status" value="1"/>
</dbReference>
<comment type="similarity">
    <text evidence="4">Belongs to the FBPase class 3 family.</text>
</comment>
<dbReference type="GO" id="GO:0042132">
    <property type="term" value="F:fructose 1,6-bisphosphate 1-phosphatase activity"/>
    <property type="evidence" value="ECO:0007669"/>
    <property type="project" value="UniProtKB-UniRule"/>
</dbReference>
<comment type="catalytic activity">
    <reaction evidence="4">
        <text>beta-D-fructose 1,6-bisphosphate + H2O = beta-D-fructose 6-phosphate + phosphate</text>
        <dbReference type="Rhea" id="RHEA:11064"/>
        <dbReference type="ChEBI" id="CHEBI:15377"/>
        <dbReference type="ChEBI" id="CHEBI:32966"/>
        <dbReference type="ChEBI" id="CHEBI:43474"/>
        <dbReference type="ChEBI" id="CHEBI:57634"/>
        <dbReference type="EC" id="3.1.3.11"/>
    </reaction>
</comment>
<dbReference type="Proteomes" id="UP000286773">
    <property type="component" value="Unassembled WGS sequence"/>
</dbReference>
<organism evidence="5 6">
    <name type="scientific">Vagococcus acidifermentans</name>
    <dbReference type="NCBI Taxonomy" id="564710"/>
    <lineage>
        <taxon>Bacteria</taxon>
        <taxon>Bacillati</taxon>
        <taxon>Bacillota</taxon>
        <taxon>Bacilli</taxon>
        <taxon>Lactobacillales</taxon>
        <taxon>Enterococcaceae</taxon>
        <taxon>Vagococcus</taxon>
    </lineage>
</organism>
<comment type="caution">
    <text evidence="5">The sequence shown here is derived from an EMBL/GenBank/DDBJ whole genome shotgun (WGS) entry which is preliminary data.</text>
</comment>
<keyword evidence="6" id="KW-1185">Reference proteome</keyword>